<dbReference type="STRING" id="1431546.CAQU_03005"/>
<dbReference type="RefSeq" id="WP_075725067.1">
    <property type="nucleotide sequence ID" value="NZ_CP009245.1"/>
</dbReference>
<dbReference type="InterPro" id="IPR021456">
    <property type="entry name" value="DUF3107"/>
</dbReference>
<name>A0A1L7CEB5_9CORY</name>
<dbReference type="AlphaFoldDB" id="A0A1L7CEB5"/>
<keyword evidence="2" id="KW-1185">Reference proteome</keyword>
<proteinExistence type="predicted"/>
<organism evidence="1 2">
    <name type="scientific">Corynebacterium aquilae DSM 44791</name>
    <dbReference type="NCBI Taxonomy" id="1431546"/>
    <lineage>
        <taxon>Bacteria</taxon>
        <taxon>Bacillati</taxon>
        <taxon>Actinomycetota</taxon>
        <taxon>Actinomycetes</taxon>
        <taxon>Mycobacteriales</taxon>
        <taxon>Corynebacteriaceae</taxon>
        <taxon>Corynebacterium</taxon>
    </lineage>
</organism>
<evidence type="ECO:0000313" key="2">
    <source>
        <dbReference type="Proteomes" id="UP000185478"/>
    </source>
</evidence>
<dbReference type="GO" id="GO:0005524">
    <property type="term" value="F:ATP binding"/>
    <property type="evidence" value="ECO:0007669"/>
    <property type="project" value="UniProtKB-KW"/>
</dbReference>
<sequence>MDIKIGFTDTPRELNISTDSAQEDVANAVRDAVNNGDKVIELSDERGRRYLVRTETIAYVELGSSDKRPVGFVQ</sequence>
<gene>
    <name evidence="1" type="ORF">CAQU_03005</name>
</gene>
<protein>
    <submittedName>
        <fullName evidence="1">ATP-binding protein</fullName>
    </submittedName>
</protein>
<evidence type="ECO:0000313" key="1">
    <source>
        <dbReference type="EMBL" id="APT84212.1"/>
    </source>
</evidence>
<keyword evidence="1" id="KW-0067">ATP-binding</keyword>
<dbReference type="Proteomes" id="UP000185478">
    <property type="component" value="Chromosome"/>
</dbReference>
<dbReference type="KEGG" id="caqu:CAQU_03005"/>
<dbReference type="OrthoDB" id="3268468at2"/>
<dbReference type="Pfam" id="PF11305">
    <property type="entry name" value="DUF3107"/>
    <property type="match status" value="1"/>
</dbReference>
<keyword evidence="1" id="KW-0547">Nucleotide-binding</keyword>
<reference evidence="1 2" key="1">
    <citation type="submission" date="2014-08" db="EMBL/GenBank/DDBJ databases">
        <title>Complete genome sequence of Corynebacterium aquilae S-613T(T) (=DSM 44791(T)), isolated from the choana of a healthy golden eagle.</title>
        <authorList>
            <person name="Ruckert C."/>
            <person name="Albersmeier A."/>
            <person name="Winkler A."/>
            <person name="Kalinowski J."/>
        </authorList>
    </citation>
    <scope>NUCLEOTIDE SEQUENCE [LARGE SCALE GENOMIC DNA]</scope>
    <source>
        <strain evidence="1 2">S-613</strain>
    </source>
</reference>
<accession>A0A1L7CEB5</accession>
<dbReference type="EMBL" id="CP009245">
    <property type="protein sequence ID" value="APT84212.1"/>
    <property type="molecule type" value="Genomic_DNA"/>
</dbReference>